<evidence type="ECO:0008006" key="3">
    <source>
        <dbReference type="Google" id="ProtNLM"/>
    </source>
</evidence>
<evidence type="ECO:0000313" key="2">
    <source>
        <dbReference type="EMBL" id="XDS44274.1"/>
    </source>
</evidence>
<dbReference type="RefSeq" id="WP_369343866.1">
    <property type="nucleotide sequence ID" value="NZ_CP129674.1"/>
</dbReference>
<dbReference type="EMBL" id="CP129674">
    <property type="protein sequence ID" value="XDS44274.1"/>
    <property type="molecule type" value="Genomic_DNA"/>
</dbReference>
<protein>
    <recommendedName>
        <fullName evidence="3">Cobalamin biosynthesis protein CobW</fullName>
    </recommendedName>
</protein>
<reference evidence="2" key="1">
    <citation type="submission" date="2023-07" db="EMBL/GenBank/DDBJ databases">
        <title>Bifidobacterium aquikefiriaerophilum sp. nov. and Bifidobacterium eccum sp. nov., isolated from water kefir.</title>
        <authorList>
            <person name="Breselge S."/>
            <person name="Bellassi P."/>
            <person name="Barcenilla C."/>
            <person name="Alvarez-Ordonez A."/>
            <person name="Morelli L."/>
            <person name="Cotter P.D."/>
        </authorList>
    </citation>
    <scope>NUCLEOTIDE SEQUENCE</scope>
    <source>
        <strain evidence="2">WK041_4_12</strain>
    </source>
</reference>
<accession>A0AB39U637</accession>
<sequence length="410" mass="45279">MEYSTQLMGMCALECPQPHDNGTHATEVSSTDEMLIVSYTARFDDQHELTVRRRIGTPSDMLFGTYLHNDTVALDNCCLSCTIKHDLYSWLSHECEEDIAPRIIVLLPKGLQAAPTEEYLKEMELVQEAFRPEGQRFQVESIVAVLDATTLKERLFDDAPFQQHDDSDGSGQNQTGISNDDGNDDDMDERCVGGALAEVIADANDVLLLPSLGDEQRDNELCRLVEALAPEGCHIRCGLPNATSESADMASGLLGDGSVESVDGEELLAHESLVGDIAWASIGQDVIGLSIRSHAPLHPSRLSDLLADKSVPMHIHGHFAVPNKPFSAFIWEGDPDGSIIETVDRGMIDEAQFETEILVVARIAQGNQSSEARSWINSFQSLLVTREEMQRPLMSWMEQTDTFTRWASMD</sequence>
<name>A0AB39U637_9BIFI</name>
<dbReference type="KEGG" id="baqk:QN215_08395"/>
<evidence type="ECO:0000256" key="1">
    <source>
        <dbReference type="SAM" id="MobiDB-lite"/>
    </source>
</evidence>
<proteinExistence type="predicted"/>
<gene>
    <name evidence="2" type="ORF">QN215_08395</name>
</gene>
<feature type="region of interest" description="Disordered" evidence="1">
    <location>
        <begin position="160"/>
        <end position="189"/>
    </location>
</feature>
<organism evidence="2">
    <name type="scientific">Bifidobacterium aquikefiricola</name>
    <dbReference type="NCBI Taxonomy" id="3059038"/>
    <lineage>
        <taxon>Bacteria</taxon>
        <taxon>Bacillati</taxon>
        <taxon>Actinomycetota</taxon>
        <taxon>Actinomycetes</taxon>
        <taxon>Bifidobacteriales</taxon>
        <taxon>Bifidobacteriaceae</taxon>
        <taxon>Bifidobacterium</taxon>
    </lineage>
</organism>
<feature type="compositionally biased region" description="Polar residues" evidence="1">
    <location>
        <begin position="169"/>
        <end position="178"/>
    </location>
</feature>
<dbReference type="AlphaFoldDB" id="A0AB39U637"/>